<dbReference type="GO" id="GO:0008146">
    <property type="term" value="F:sulfotransferase activity"/>
    <property type="evidence" value="ECO:0007669"/>
    <property type="project" value="InterPro"/>
</dbReference>
<evidence type="ECO:0000313" key="3">
    <source>
        <dbReference type="Proteomes" id="UP000659388"/>
    </source>
</evidence>
<dbReference type="PANTHER" id="PTHR10605">
    <property type="entry name" value="HEPARAN SULFATE SULFOTRANSFERASE"/>
    <property type="match status" value="1"/>
</dbReference>
<gene>
    <name evidence="2" type="ORF">JL102_22295</name>
</gene>
<comment type="caution">
    <text evidence="2">The sequence shown here is derived from an EMBL/GenBank/DDBJ whole genome shotgun (WGS) entry which is preliminary data.</text>
</comment>
<proteinExistence type="predicted"/>
<keyword evidence="1" id="KW-0808">Transferase</keyword>
<evidence type="ECO:0000256" key="1">
    <source>
        <dbReference type="ARBA" id="ARBA00022679"/>
    </source>
</evidence>
<dbReference type="SUPFAM" id="SSF52540">
    <property type="entry name" value="P-loop containing nucleoside triphosphate hydrolases"/>
    <property type="match status" value="1"/>
</dbReference>
<dbReference type="InterPro" id="IPR027417">
    <property type="entry name" value="P-loop_NTPase"/>
</dbReference>
<dbReference type="Pfam" id="PF13469">
    <property type="entry name" value="Sulfotransfer_3"/>
    <property type="match status" value="1"/>
</dbReference>
<reference evidence="2" key="1">
    <citation type="submission" date="2021-01" db="EMBL/GenBank/DDBJ databases">
        <title>Fulvivirga kasyanovii gen. nov., sp nov., a novel member of the phylum Bacteroidetes isolated from seawater in a mussel farm.</title>
        <authorList>
            <person name="Zhao L.-H."/>
            <person name="Wang Z.-J."/>
        </authorList>
    </citation>
    <scope>NUCLEOTIDE SEQUENCE</scope>
    <source>
        <strain evidence="2">2943</strain>
    </source>
</reference>
<sequence length="307" mass="36144">MNNQKDKPVLPNLLVVGVAKCGTSSLHQYLEQHPEVYMSHTKEPRYISSQVTDLPLGGPKDDRVEAWYIKDFDQYKDLFKDVKDEKIIGESSADTFYFHEKTIPFIKKLYGDPKIIILLRHPVKRSFSAYQHLRRDDREHLSFEEGLKAEPERIAKNYELIYHYKAVSQYYEGLKAFMDNFSSVKVVLNEELSSSPSTVMKEVFEFLGVDKNVEVDASARHNMSGVPKSRWLHEFLFEGKKIIVVLRPFVRLFLNKEQRKKVSRKLFERNLTRLNINKKTQAELFEYYKPDIKKTESLLNRDLSLWK</sequence>
<evidence type="ECO:0000313" key="2">
    <source>
        <dbReference type="EMBL" id="MBL3658896.1"/>
    </source>
</evidence>
<dbReference type="PANTHER" id="PTHR10605:SF56">
    <property type="entry name" value="BIFUNCTIONAL HEPARAN SULFATE N-DEACETYLASE_N-SULFOTRANSFERASE"/>
    <property type="match status" value="1"/>
</dbReference>
<accession>A0A937F9Q2</accession>
<protein>
    <submittedName>
        <fullName evidence="2">Sulfotransferase</fullName>
    </submittedName>
</protein>
<dbReference type="RefSeq" id="WP_202246690.1">
    <property type="nucleotide sequence ID" value="NZ_JAESIY010000019.1"/>
</dbReference>
<dbReference type="EMBL" id="JAESIY010000019">
    <property type="protein sequence ID" value="MBL3658896.1"/>
    <property type="molecule type" value="Genomic_DNA"/>
</dbReference>
<dbReference type="Proteomes" id="UP000659388">
    <property type="component" value="Unassembled WGS sequence"/>
</dbReference>
<organism evidence="2 3">
    <name type="scientific">Fulvivirga sediminis</name>
    <dbReference type="NCBI Taxonomy" id="2803949"/>
    <lineage>
        <taxon>Bacteria</taxon>
        <taxon>Pseudomonadati</taxon>
        <taxon>Bacteroidota</taxon>
        <taxon>Cytophagia</taxon>
        <taxon>Cytophagales</taxon>
        <taxon>Fulvivirgaceae</taxon>
        <taxon>Fulvivirga</taxon>
    </lineage>
</organism>
<dbReference type="AlphaFoldDB" id="A0A937F9Q2"/>
<name>A0A937F9Q2_9BACT</name>
<dbReference type="InterPro" id="IPR037359">
    <property type="entry name" value="NST/OST"/>
</dbReference>
<keyword evidence="3" id="KW-1185">Reference proteome</keyword>
<dbReference type="Gene3D" id="3.40.50.300">
    <property type="entry name" value="P-loop containing nucleotide triphosphate hydrolases"/>
    <property type="match status" value="1"/>
</dbReference>